<evidence type="ECO:0000313" key="2">
    <source>
        <dbReference type="Proteomes" id="UP001600943"/>
    </source>
</evidence>
<dbReference type="Proteomes" id="UP001600943">
    <property type="component" value="Unassembled WGS sequence"/>
</dbReference>
<dbReference type="EMBL" id="BAABYW010000001">
    <property type="protein sequence ID" value="GAA6408394.1"/>
    <property type="molecule type" value="Genomic_DNA"/>
</dbReference>
<accession>A0ABQ0BAB2</accession>
<reference evidence="1 2" key="1">
    <citation type="submission" date="2024-04" db="EMBL/GenBank/DDBJ databases">
        <title>Defined microbial consortia suppress multidrug-resistant proinflammatory Enterobacteriaceae via ecological control.</title>
        <authorList>
            <person name="Furuichi M."/>
            <person name="Kawaguchi T."/>
            <person name="Pust M."/>
            <person name="Yasuma K."/>
            <person name="Plichta D."/>
            <person name="Hasegawa N."/>
            <person name="Ohya T."/>
            <person name="Bhattarai S."/>
            <person name="Sasajima S."/>
            <person name="Aoto Y."/>
            <person name="Tuganbaev T."/>
            <person name="Yaginuma M."/>
            <person name="Ueda M."/>
            <person name="Okahashi N."/>
            <person name="Amafuji K."/>
            <person name="Kiridooshi Y."/>
            <person name="Sugita K."/>
            <person name="Strazar M."/>
            <person name="Skelly A."/>
            <person name="Suda W."/>
            <person name="Hattori M."/>
            <person name="Nakamoto N."/>
            <person name="Caballero S."/>
            <person name="Norman J."/>
            <person name="Olle B."/>
            <person name="Tanoue T."/>
            <person name="Arita M."/>
            <person name="Bucci V."/>
            <person name="Atarashi K."/>
            <person name="Xavier R."/>
            <person name="Honda K."/>
        </authorList>
    </citation>
    <scope>NUCLEOTIDE SEQUENCE [LARGE SCALE GENOMIC DNA]</scope>
    <source>
        <strain evidence="2">k04-0078-D8-1</strain>
    </source>
</reference>
<sequence length="166" mass="19889">MNMAEYENNMLKNNDFICRYKSDDFAYWNCNYIYKEAVLSKEQALLLTYLQKIRWLPVYRLIVLYETSHIHVQVYKNMFYVCSGTETEKEVKESEENLNYLYQLGLLKADFSSKKRLYMYRSLEQGDIFRTFLSKYKEIPDTRPIVERGAVMLTEEGKTASLIDRE</sequence>
<organism evidence="1 2">
    <name type="scientific">Blautia hominis</name>
    <dbReference type="NCBI Taxonomy" id="2025493"/>
    <lineage>
        <taxon>Bacteria</taxon>
        <taxon>Bacillati</taxon>
        <taxon>Bacillota</taxon>
        <taxon>Clostridia</taxon>
        <taxon>Lachnospirales</taxon>
        <taxon>Lachnospiraceae</taxon>
        <taxon>Blautia</taxon>
    </lineage>
</organism>
<evidence type="ECO:0000313" key="1">
    <source>
        <dbReference type="EMBL" id="GAA6408394.1"/>
    </source>
</evidence>
<proteinExistence type="predicted"/>
<protein>
    <submittedName>
        <fullName evidence="1">Uncharacterized protein</fullName>
    </submittedName>
</protein>
<name>A0ABQ0BAB2_9FIRM</name>
<gene>
    <name evidence="1" type="ORF">K040078D81_25110</name>
</gene>
<keyword evidence="2" id="KW-1185">Reference proteome</keyword>
<comment type="caution">
    <text evidence="1">The sequence shown here is derived from an EMBL/GenBank/DDBJ whole genome shotgun (WGS) entry which is preliminary data.</text>
</comment>